<dbReference type="InterPro" id="IPR029068">
    <property type="entry name" value="Glyas_Bleomycin-R_OHBP_Dase"/>
</dbReference>
<gene>
    <name evidence="8" type="primary">LOC106819834</name>
</gene>
<dbReference type="Proteomes" id="UP000695022">
    <property type="component" value="Unplaced"/>
</dbReference>
<dbReference type="SUPFAM" id="SSF54593">
    <property type="entry name" value="Glyoxalase/Bleomycin resistance protein/Dihydroxybiphenyl dioxygenase"/>
    <property type="match status" value="1"/>
</dbReference>
<dbReference type="PROSITE" id="PS51819">
    <property type="entry name" value="VOC"/>
    <property type="match status" value="1"/>
</dbReference>
<evidence type="ECO:0000256" key="1">
    <source>
        <dbReference type="ARBA" id="ARBA00001962"/>
    </source>
</evidence>
<dbReference type="Gene3D" id="3.10.180.10">
    <property type="entry name" value="2,3-Dihydroxybiphenyl 1,2-Dioxygenase, domain 1"/>
    <property type="match status" value="2"/>
</dbReference>
<evidence type="ECO:0000256" key="2">
    <source>
        <dbReference type="ARBA" id="ARBA00005877"/>
    </source>
</evidence>
<evidence type="ECO:0000313" key="7">
    <source>
        <dbReference type="Proteomes" id="UP000695022"/>
    </source>
</evidence>
<organism evidence="7 8">
    <name type="scientific">Priapulus caudatus</name>
    <name type="common">Priapulid worm</name>
    <dbReference type="NCBI Taxonomy" id="37621"/>
    <lineage>
        <taxon>Eukaryota</taxon>
        <taxon>Metazoa</taxon>
        <taxon>Ecdysozoa</taxon>
        <taxon>Scalidophora</taxon>
        <taxon>Priapulida</taxon>
        <taxon>Priapulimorpha</taxon>
        <taxon>Priapulimorphida</taxon>
        <taxon>Priapulidae</taxon>
        <taxon>Priapulus</taxon>
    </lineage>
</organism>
<dbReference type="RefSeq" id="XP_014679902.1">
    <property type="nucleotide sequence ID" value="XM_014824416.1"/>
</dbReference>
<keyword evidence="4" id="KW-0677">Repeat</keyword>
<comment type="similarity">
    <text evidence="2">Belongs to the 4HPPD family.</text>
</comment>
<evidence type="ECO:0000259" key="6">
    <source>
        <dbReference type="PROSITE" id="PS51819"/>
    </source>
</evidence>
<dbReference type="PANTHER" id="PTHR11959">
    <property type="entry name" value="4-HYDROXYPHENYLPYRUVATE DIOXYGENASE"/>
    <property type="match status" value="1"/>
</dbReference>
<dbReference type="InterPro" id="IPR037523">
    <property type="entry name" value="VOC_core"/>
</dbReference>
<proteinExistence type="inferred from homology"/>
<dbReference type="Pfam" id="PF00903">
    <property type="entry name" value="Glyoxalase"/>
    <property type="match status" value="1"/>
</dbReference>
<evidence type="ECO:0000313" key="8">
    <source>
        <dbReference type="RefSeq" id="XP_014679902.1"/>
    </source>
</evidence>
<keyword evidence="7" id="KW-1185">Reference proteome</keyword>
<dbReference type="GeneID" id="106819834"/>
<feature type="domain" description="VOC" evidence="6">
    <location>
        <begin position="238"/>
        <end position="408"/>
    </location>
</feature>
<evidence type="ECO:0000256" key="5">
    <source>
        <dbReference type="ARBA" id="ARBA00023004"/>
    </source>
</evidence>
<keyword evidence="5" id="KW-0408">Iron</keyword>
<name>A0ABM1F631_PRICU</name>
<sequence length="471" mass="52503">MAAPISLHHFGVCARNGELLLRQFTEKLTFRLFAKRETPVARQWAVKNGNAVFVITENRHLPCSPCLPNANGTKARTSTIEGICGDYSNLMNIPERANNVNSYFDNKIHSGVPHLSARIEPNSSIGYSDECAGSDTTNPHQQQQWNNSVFNVCFNVQSVKEIVNRVSKFSGKHSLLQLPTSLSDSDGVVEYAVVYTGIGNIIHTLIDTSKYYGVFLPCFLNIESNDLTHGSLPGQSLYFDHVTYACHAGSSHSIMTWYESCFGLKRFFINSDEDKDEGFTIKEEDFGLRLKAMEYWKCAETGLTNQNDSHESQANEIKIVFAEPLPGNAPNQVQQFLDHHGGPGIQHIGLHTNDIIETVSCMENLGVEFLNPPSTYYTEIGKLAEILFMGKNVEILRKHGILLDIEADGGDRQPTNDKNARYLMQVFTKPLFDSDTFFLEVIQRCGASGFGAGNITALWRSVQAFLRKSQA</sequence>
<keyword evidence="3" id="KW-0479">Metal-binding</keyword>
<dbReference type="InterPro" id="IPR005956">
    <property type="entry name" value="4OHPhenylPyrv_dOase"/>
</dbReference>
<dbReference type="PANTHER" id="PTHR11959:SF10">
    <property type="entry name" value="4-HYDROXYPHENYLPYRUVATE DIOXYGENASE-LIKE PROTEIN"/>
    <property type="match status" value="1"/>
</dbReference>
<evidence type="ECO:0000256" key="4">
    <source>
        <dbReference type="ARBA" id="ARBA00022737"/>
    </source>
</evidence>
<accession>A0ABM1F631</accession>
<evidence type="ECO:0000256" key="3">
    <source>
        <dbReference type="ARBA" id="ARBA00022723"/>
    </source>
</evidence>
<reference evidence="8" key="1">
    <citation type="submission" date="2025-08" db="UniProtKB">
        <authorList>
            <consortium name="RefSeq"/>
        </authorList>
    </citation>
    <scope>IDENTIFICATION</scope>
</reference>
<dbReference type="InterPro" id="IPR041735">
    <property type="entry name" value="4OHPhenylPyrv_dOase_C"/>
</dbReference>
<protein>
    <submittedName>
        <fullName evidence="8">4-hydroxyphenylpyruvate dioxygenase-like protein</fullName>
    </submittedName>
</protein>
<dbReference type="InterPro" id="IPR004360">
    <property type="entry name" value="Glyas_Fos-R_dOase_dom"/>
</dbReference>
<dbReference type="CDD" id="cd07250">
    <property type="entry name" value="HPPD_C_like"/>
    <property type="match status" value="1"/>
</dbReference>
<comment type="cofactor">
    <cofactor evidence="1">
        <name>Fe cation</name>
        <dbReference type="ChEBI" id="CHEBI:24875"/>
    </cofactor>
</comment>